<dbReference type="PROSITE" id="PS50043">
    <property type="entry name" value="HTH_LUXR_2"/>
    <property type="match status" value="1"/>
</dbReference>
<reference evidence="8" key="1">
    <citation type="journal article" date="2014" name="Int. J. Syst. Evol. Microbiol.">
        <title>Complete genome sequence of Corynebacterium casei LMG S-19264T (=DSM 44701T), isolated from a smear-ripened cheese.</title>
        <authorList>
            <consortium name="US DOE Joint Genome Institute (JGI-PGF)"/>
            <person name="Walter F."/>
            <person name="Albersmeier A."/>
            <person name="Kalinowski J."/>
            <person name="Ruckert C."/>
        </authorList>
    </citation>
    <scope>NUCLEOTIDE SEQUENCE</scope>
    <source>
        <strain evidence="8">CGMCC 4.7312</strain>
    </source>
</reference>
<dbReference type="GO" id="GO:0006355">
    <property type="term" value="P:regulation of DNA-templated transcription"/>
    <property type="evidence" value="ECO:0007669"/>
    <property type="project" value="InterPro"/>
</dbReference>
<evidence type="ECO:0000313" key="8">
    <source>
        <dbReference type="EMBL" id="GGM64574.1"/>
    </source>
</evidence>
<feature type="domain" description="Response regulatory" evidence="7">
    <location>
        <begin position="2"/>
        <end position="118"/>
    </location>
</feature>
<dbReference type="AlphaFoldDB" id="A0A917UAE7"/>
<sequence>MRVVIADDQSLIVTGLRLILDSEPGIEVVGEAVNGFQAVTVVDREHPDVILMDIRMPELDGIEATRRIVEGGSTTRVLVLTTFGEDELVFAAMRAGASGFLLKDVDPLDLIHAIRVAARGDSVLAPELVRRLVERFTAPSAESLAAISSLTEREREIFWHLARGRTNDEIGTHLFISPATVKTHVSRVLAKLGLRDRTQAVVLGYESGVVVPGRKD</sequence>
<protein>
    <submittedName>
        <fullName evidence="8">DNA-binding response regulator</fullName>
    </submittedName>
</protein>
<evidence type="ECO:0000256" key="2">
    <source>
        <dbReference type="ARBA" id="ARBA00023015"/>
    </source>
</evidence>
<organism evidence="8 9">
    <name type="scientific">Micromonospora sonchi</name>
    <dbReference type="NCBI Taxonomy" id="1763543"/>
    <lineage>
        <taxon>Bacteria</taxon>
        <taxon>Bacillati</taxon>
        <taxon>Actinomycetota</taxon>
        <taxon>Actinomycetes</taxon>
        <taxon>Micromonosporales</taxon>
        <taxon>Micromonosporaceae</taxon>
        <taxon>Micromonospora</taxon>
    </lineage>
</organism>
<dbReference type="Gene3D" id="3.40.50.2300">
    <property type="match status" value="1"/>
</dbReference>
<gene>
    <name evidence="8" type="ORF">GCM10011608_57480</name>
</gene>
<evidence type="ECO:0000256" key="5">
    <source>
        <dbReference type="PROSITE-ProRule" id="PRU00169"/>
    </source>
</evidence>
<dbReference type="InterPro" id="IPR011006">
    <property type="entry name" value="CheY-like_superfamily"/>
</dbReference>
<dbReference type="CDD" id="cd17535">
    <property type="entry name" value="REC_NarL-like"/>
    <property type="match status" value="1"/>
</dbReference>
<dbReference type="PANTHER" id="PTHR43214:SF24">
    <property type="entry name" value="TRANSCRIPTIONAL REGULATORY PROTEIN NARL-RELATED"/>
    <property type="match status" value="1"/>
</dbReference>
<evidence type="ECO:0000256" key="4">
    <source>
        <dbReference type="ARBA" id="ARBA00023163"/>
    </source>
</evidence>
<evidence type="ECO:0000259" key="6">
    <source>
        <dbReference type="PROSITE" id="PS50043"/>
    </source>
</evidence>
<dbReference type="SMART" id="SM00421">
    <property type="entry name" value="HTH_LUXR"/>
    <property type="match status" value="1"/>
</dbReference>
<dbReference type="GO" id="GO:0000160">
    <property type="term" value="P:phosphorelay signal transduction system"/>
    <property type="evidence" value="ECO:0007669"/>
    <property type="project" value="InterPro"/>
</dbReference>
<dbReference type="InterPro" id="IPR001789">
    <property type="entry name" value="Sig_transdc_resp-reg_receiver"/>
</dbReference>
<evidence type="ECO:0000259" key="7">
    <source>
        <dbReference type="PROSITE" id="PS50110"/>
    </source>
</evidence>
<dbReference type="PROSITE" id="PS50110">
    <property type="entry name" value="RESPONSE_REGULATORY"/>
    <property type="match status" value="1"/>
</dbReference>
<evidence type="ECO:0000256" key="3">
    <source>
        <dbReference type="ARBA" id="ARBA00023125"/>
    </source>
</evidence>
<reference evidence="8" key="2">
    <citation type="submission" date="2020-09" db="EMBL/GenBank/DDBJ databases">
        <authorList>
            <person name="Sun Q."/>
            <person name="Zhou Y."/>
        </authorList>
    </citation>
    <scope>NUCLEOTIDE SEQUENCE</scope>
    <source>
        <strain evidence="8">CGMCC 4.7312</strain>
    </source>
</reference>
<proteinExistence type="predicted"/>
<name>A0A917UAE7_9ACTN</name>
<dbReference type="GO" id="GO:0003677">
    <property type="term" value="F:DNA binding"/>
    <property type="evidence" value="ECO:0007669"/>
    <property type="project" value="UniProtKB-KW"/>
</dbReference>
<keyword evidence="4" id="KW-0804">Transcription</keyword>
<feature type="domain" description="HTH luxR-type" evidence="6">
    <location>
        <begin position="143"/>
        <end position="208"/>
    </location>
</feature>
<dbReference type="InterPro" id="IPR039420">
    <property type="entry name" value="WalR-like"/>
</dbReference>
<dbReference type="InterPro" id="IPR058245">
    <property type="entry name" value="NreC/VraR/RcsB-like_REC"/>
</dbReference>
<dbReference type="PROSITE" id="PS00622">
    <property type="entry name" value="HTH_LUXR_1"/>
    <property type="match status" value="1"/>
</dbReference>
<keyword evidence="1 5" id="KW-0597">Phosphoprotein</keyword>
<dbReference type="SMART" id="SM00448">
    <property type="entry name" value="REC"/>
    <property type="match status" value="1"/>
</dbReference>
<dbReference type="PANTHER" id="PTHR43214">
    <property type="entry name" value="TWO-COMPONENT RESPONSE REGULATOR"/>
    <property type="match status" value="1"/>
</dbReference>
<keyword evidence="2" id="KW-0805">Transcription regulation</keyword>
<dbReference type="InterPro" id="IPR000792">
    <property type="entry name" value="Tscrpt_reg_LuxR_C"/>
</dbReference>
<evidence type="ECO:0000313" key="9">
    <source>
        <dbReference type="Proteomes" id="UP000608890"/>
    </source>
</evidence>
<comment type="caution">
    <text evidence="8">The sequence shown here is derived from an EMBL/GenBank/DDBJ whole genome shotgun (WGS) entry which is preliminary data.</text>
</comment>
<dbReference type="EMBL" id="BMNB01000043">
    <property type="protein sequence ID" value="GGM64574.1"/>
    <property type="molecule type" value="Genomic_DNA"/>
</dbReference>
<keyword evidence="3 8" id="KW-0238">DNA-binding</keyword>
<feature type="modified residue" description="4-aspartylphosphate" evidence="5">
    <location>
        <position position="53"/>
    </location>
</feature>
<dbReference type="CDD" id="cd06170">
    <property type="entry name" value="LuxR_C_like"/>
    <property type="match status" value="1"/>
</dbReference>
<dbReference type="PRINTS" id="PR00038">
    <property type="entry name" value="HTHLUXR"/>
</dbReference>
<dbReference type="Pfam" id="PF00196">
    <property type="entry name" value="GerE"/>
    <property type="match status" value="1"/>
</dbReference>
<dbReference type="SUPFAM" id="SSF52172">
    <property type="entry name" value="CheY-like"/>
    <property type="match status" value="1"/>
</dbReference>
<accession>A0A917UAE7</accession>
<dbReference type="Proteomes" id="UP000608890">
    <property type="component" value="Unassembled WGS sequence"/>
</dbReference>
<dbReference type="Pfam" id="PF00072">
    <property type="entry name" value="Response_reg"/>
    <property type="match status" value="1"/>
</dbReference>
<evidence type="ECO:0000256" key="1">
    <source>
        <dbReference type="ARBA" id="ARBA00022553"/>
    </source>
</evidence>
<keyword evidence="9" id="KW-1185">Reference proteome</keyword>